<dbReference type="Pfam" id="PF13561">
    <property type="entry name" value="adh_short_C2"/>
    <property type="match status" value="1"/>
</dbReference>
<dbReference type="InterPro" id="IPR036291">
    <property type="entry name" value="NAD(P)-bd_dom_sf"/>
</dbReference>
<proteinExistence type="inferred from homology"/>
<dbReference type="Proteomes" id="UP000191905">
    <property type="component" value="Unassembled WGS sequence"/>
</dbReference>
<dbReference type="STRING" id="1873176.BFN67_18380"/>
<evidence type="ECO:0000313" key="4">
    <source>
        <dbReference type="Proteomes" id="UP000191905"/>
    </source>
</evidence>
<dbReference type="GO" id="GO:0005975">
    <property type="term" value="P:carbohydrate metabolic process"/>
    <property type="evidence" value="ECO:0007669"/>
    <property type="project" value="UniProtKB-ARBA"/>
</dbReference>
<comment type="similarity">
    <text evidence="1">Belongs to the short-chain dehydrogenases/reductases (SDR) family.</text>
</comment>
<dbReference type="FunFam" id="3.40.50.720:FF:000240">
    <property type="entry name" value="SDR family oxidoreductase"/>
    <property type="match status" value="1"/>
</dbReference>
<dbReference type="GO" id="GO:0016616">
    <property type="term" value="F:oxidoreductase activity, acting on the CH-OH group of donors, NAD or NADP as acceptor"/>
    <property type="evidence" value="ECO:0007669"/>
    <property type="project" value="TreeGrafter"/>
</dbReference>
<organism evidence="3 4">
    <name type="scientific">Manganibacter manganicus</name>
    <dbReference type="NCBI Taxonomy" id="1873176"/>
    <lineage>
        <taxon>Bacteria</taxon>
        <taxon>Pseudomonadati</taxon>
        <taxon>Pseudomonadota</taxon>
        <taxon>Alphaproteobacteria</taxon>
        <taxon>Hyphomicrobiales</taxon>
        <taxon>Phyllobacteriaceae</taxon>
        <taxon>Manganibacter</taxon>
    </lineage>
</organism>
<dbReference type="Gene3D" id="3.40.50.720">
    <property type="entry name" value="NAD(P)-binding Rossmann-like Domain"/>
    <property type="match status" value="1"/>
</dbReference>
<dbReference type="InterPro" id="IPR020904">
    <property type="entry name" value="Sc_DH/Rdtase_CS"/>
</dbReference>
<dbReference type="InterPro" id="IPR002347">
    <property type="entry name" value="SDR_fam"/>
</dbReference>
<evidence type="ECO:0000256" key="1">
    <source>
        <dbReference type="ARBA" id="ARBA00006484"/>
    </source>
</evidence>
<dbReference type="PRINTS" id="PR00081">
    <property type="entry name" value="GDHRDH"/>
</dbReference>
<dbReference type="NCBIfam" id="NF005559">
    <property type="entry name" value="PRK07231.1"/>
    <property type="match status" value="1"/>
</dbReference>
<comment type="caution">
    <text evidence="3">The sequence shown here is derived from an EMBL/GenBank/DDBJ whole genome shotgun (WGS) entry which is preliminary data.</text>
</comment>
<dbReference type="PROSITE" id="PS00061">
    <property type="entry name" value="ADH_SHORT"/>
    <property type="match status" value="1"/>
</dbReference>
<dbReference type="PANTHER" id="PTHR42760:SF115">
    <property type="entry name" value="3-OXOACYL-[ACYL-CARRIER-PROTEIN] REDUCTASE FABG"/>
    <property type="match status" value="1"/>
</dbReference>
<dbReference type="EMBL" id="MDET01000016">
    <property type="protein sequence ID" value="OQM75405.1"/>
    <property type="molecule type" value="Genomic_DNA"/>
</dbReference>
<sequence length="256" mass="26707">MYSEMLRLDGRKALVTGGSRGIGYECARALGQMGARVVLSARGEEEGREAAERLSGEGLDATFVAADLTAADGPARLVNAAAEALGGLDILVNNAGVARHKASLDVDRALWDEVIDTNLTSLFLCCQAAIPLMTEAGGGSIVNVGSISGFISNIPQHQAAYNASKAGVHMVTKSLAGEFVERNIRVNAVAPGYIETAMTKGGLEDPDWAKIWNGMTPMGRPGKPSEVASMVLFLASDAASYMTGSIVTIDGGYTLR</sequence>
<dbReference type="NCBIfam" id="NF009466">
    <property type="entry name" value="PRK12826.1-2"/>
    <property type="match status" value="1"/>
</dbReference>
<dbReference type="PANTHER" id="PTHR42760">
    <property type="entry name" value="SHORT-CHAIN DEHYDROGENASES/REDUCTASES FAMILY MEMBER"/>
    <property type="match status" value="1"/>
</dbReference>
<reference evidence="3 4" key="1">
    <citation type="journal article" date="2016" name="Int. J. Syst. Evol. Microbiol.">
        <title>Pseudaminobacter manganicus sp. nov., isolated from sludge of a manganese mine.</title>
        <authorList>
            <person name="Li J."/>
            <person name="Huang J."/>
            <person name="Liao S."/>
            <person name="Wang G."/>
        </authorList>
    </citation>
    <scope>NUCLEOTIDE SEQUENCE [LARGE SCALE GENOMIC DNA]</scope>
    <source>
        <strain evidence="3 4">JH-7</strain>
    </source>
</reference>
<dbReference type="AlphaFoldDB" id="A0A1V8RQF9"/>
<keyword evidence="4" id="KW-1185">Reference proteome</keyword>
<keyword evidence="2" id="KW-0560">Oxidoreductase</keyword>
<dbReference type="RefSeq" id="WP_080919813.1">
    <property type="nucleotide sequence ID" value="NZ_MDET01000016.1"/>
</dbReference>
<name>A0A1V8RQF9_9HYPH</name>
<accession>A0A1V8RQF9</accession>
<dbReference type="SUPFAM" id="SSF51735">
    <property type="entry name" value="NAD(P)-binding Rossmann-fold domains"/>
    <property type="match status" value="1"/>
</dbReference>
<evidence type="ECO:0000256" key="2">
    <source>
        <dbReference type="ARBA" id="ARBA00023002"/>
    </source>
</evidence>
<gene>
    <name evidence="3" type="ORF">BFN67_18380</name>
</gene>
<dbReference type="PRINTS" id="PR00080">
    <property type="entry name" value="SDRFAMILY"/>
</dbReference>
<protein>
    <submittedName>
        <fullName evidence="3">3-oxoacyl-ACP reductase</fullName>
    </submittedName>
</protein>
<dbReference type="OrthoDB" id="9805986at2"/>
<evidence type="ECO:0000313" key="3">
    <source>
        <dbReference type="EMBL" id="OQM75405.1"/>
    </source>
</evidence>